<dbReference type="AlphaFoldDB" id="A0A0G4NNA8"/>
<evidence type="ECO:0000313" key="1">
    <source>
        <dbReference type="EMBL" id="CRK26329.1"/>
    </source>
</evidence>
<protein>
    <submittedName>
        <fullName evidence="2">Uncharacterized protein</fullName>
    </submittedName>
</protein>
<gene>
    <name evidence="1" type="ORF">BN1708_014478</name>
    <name evidence="2" type="ORF">BN1723_007828</name>
</gene>
<dbReference type="STRING" id="100787.A0A0G4NNA8"/>
<keyword evidence="3" id="KW-1185">Reference proteome</keyword>
<dbReference type="Proteomes" id="UP000044602">
    <property type="component" value="Unassembled WGS sequence"/>
</dbReference>
<reference evidence="3 4" key="1">
    <citation type="submission" date="2015-05" db="EMBL/GenBank/DDBJ databases">
        <authorList>
            <person name="Fogelqvist Johan"/>
        </authorList>
    </citation>
    <scope>NUCLEOTIDE SEQUENCE [LARGE SCALE GENOMIC DNA]</scope>
    <source>
        <strain evidence="1">VL1</strain>
        <strain evidence="2">VL2</strain>
    </source>
</reference>
<name>A0A0G4NNA8_VERLO</name>
<accession>A0A0G4NNA8</accession>
<sequence length="173" mass="19174">MSLSLRGCLPPSRTAGTRLDGGVKLHRKQLSSLQAESQKHCQTLPITTTATACHRHHSNMNAFTNTMRRSASRGFSTEARVHPNILPYLHNTRRTSMVPRWIPSTIAVIAVGYAASSYGMGMSQRRSARLAEMERQQAESRLRASKLMDAYGDGTSLESLERAVALYEAQNRS</sequence>
<dbReference type="EMBL" id="CVQI01037161">
    <property type="protein sequence ID" value="CRK47950.1"/>
    <property type="molecule type" value="Genomic_DNA"/>
</dbReference>
<evidence type="ECO:0000313" key="3">
    <source>
        <dbReference type="Proteomes" id="UP000044602"/>
    </source>
</evidence>
<evidence type="ECO:0000313" key="4">
    <source>
        <dbReference type="Proteomes" id="UP000045706"/>
    </source>
</evidence>
<dbReference type="Proteomes" id="UP000045706">
    <property type="component" value="Unassembled WGS sequence"/>
</dbReference>
<proteinExistence type="predicted"/>
<evidence type="ECO:0000313" key="2">
    <source>
        <dbReference type="EMBL" id="CRK47950.1"/>
    </source>
</evidence>
<organism evidence="2 4">
    <name type="scientific">Verticillium longisporum</name>
    <name type="common">Verticillium dahliae var. longisporum</name>
    <dbReference type="NCBI Taxonomy" id="100787"/>
    <lineage>
        <taxon>Eukaryota</taxon>
        <taxon>Fungi</taxon>
        <taxon>Dikarya</taxon>
        <taxon>Ascomycota</taxon>
        <taxon>Pezizomycotina</taxon>
        <taxon>Sordariomycetes</taxon>
        <taxon>Hypocreomycetidae</taxon>
        <taxon>Glomerellales</taxon>
        <taxon>Plectosphaerellaceae</taxon>
        <taxon>Verticillium</taxon>
    </lineage>
</organism>
<dbReference type="EMBL" id="CVQH01020151">
    <property type="protein sequence ID" value="CRK26329.1"/>
    <property type="molecule type" value="Genomic_DNA"/>
</dbReference>